<reference evidence="1" key="1">
    <citation type="submission" date="2021-03" db="UniProtKB">
        <authorList>
            <consortium name="EnsemblPlants"/>
        </authorList>
    </citation>
    <scope>IDENTIFICATION</scope>
</reference>
<organism evidence="1 2">
    <name type="scientific">Cannabis sativa</name>
    <name type="common">Hemp</name>
    <name type="synonym">Marijuana</name>
    <dbReference type="NCBI Taxonomy" id="3483"/>
    <lineage>
        <taxon>Eukaryota</taxon>
        <taxon>Viridiplantae</taxon>
        <taxon>Streptophyta</taxon>
        <taxon>Embryophyta</taxon>
        <taxon>Tracheophyta</taxon>
        <taxon>Spermatophyta</taxon>
        <taxon>Magnoliopsida</taxon>
        <taxon>eudicotyledons</taxon>
        <taxon>Gunneridae</taxon>
        <taxon>Pentapetalae</taxon>
        <taxon>rosids</taxon>
        <taxon>fabids</taxon>
        <taxon>Rosales</taxon>
        <taxon>Cannabaceae</taxon>
        <taxon>Cannabis</taxon>
    </lineage>
</organism>
<evidence type="ECO:0000313" key="2">
    <source>
        <dbReference type="Proteomes" id="UP000596661"/>
    </source>
</evidence>
<proteinExistence type="predicted"/>
<dbReference type="EnsemblPlants" id="evm.model.ctgX2.64">
    <property type="protein sequence ID" value="cds.evm.model.ctgX2.64"/>
    <property type="gene ID" value="evm.TU.ctgX2.64"/>
</dbReference>
<keyword evidence="2" id="KW-1185">Reference proteome</keyword>
<sequence>SSPVSKFRSRKGPSYLALSLTGSRGMSCSASTALAPRSCHLPLALASRVP</sequence>
<dbReference type="Gramene" id="evm.model.ctgX2.64">
    <property type="protein sequence ID" value="cds.evm.model.ctgX2.64"/>
    <property type="gene ID" value="evm.TU.ctgX2.64"/>
</dbReference>
<protein>
    <submittedName>
        <fullName evidence="1">Uncharacterized protein</fullName>
    </submittedName>
</protein>
<dbReference type="Proteomes" id="UP000596661">
    <property type="component" value="Unassembled WGS sequence"/>
</dbReference>
<dbReference type="AlphaFoldDB" id="A0A803QS02"/>
<name>A0A803QS02_CANSA</name>
<accession>A0A803QS02</accession>
<evidence type="ECO:0000313" key="1">
    <source>
        <dbReference type="EnsemblPlants" id="cds.evm.model.ctgX2.64"/>
    </source>
</evidence>